<dbReference type="PANTHER" id="PTHR43584:SF8">
    <property type="entry name" value="N-ACETYLMURAMATE ALPHA-1-PHOSPHATE URIDYLYLTRANSFERASE"/>
    <property type="match status" value="1"/>
</dbReference>
<dbReference type="InterPro" id="IPR011004">
    <property type="entry name" value="Trimer_LpxA-like_sf"/>
</dbReference>
<accession>A0ABR6BKT8</accession>
<evidence type="ECO:0000259" key="3">
    <source>
        <dbReference type="Pfam" id="PF25087"/>
    </source>
</evidence>
<protein>
    <submittedName>
        <fullName evidence="4">Bifunctional UDP-N-acetylglucosamine pyrophosphorylase/glucosamine-1-phosphate N-acetyltransferase</fullName>
        <ecNumber evidence="4">2.3.1.157</ecNumber>
        <ecNumber evidence="4">2.7.7.23</ecNumber>
    </submittedName>
</protein>
<keyword evidence="1 4" id="KW-0808">Transferase</keyword>
<dbReference type="EC" id="2.7.7.23" evidence="4"/>
<feature type="domain" description="Mannose-1-phosphate guanyltransferase C-terminal" evidence="3">
    <location>
        <begin position="96"/>
        <end position="168"/>
    </location>
</feature>
<reference evidence="4 5" key="1">
    <citation type="submission" date="2020-08" db="EMBL/GenBank/DDBJ databases">
        <title>Genomic Encyclopedia of Archaeal and Bacterial Type Strains, Phase II (KMG-II): from individual species to whole genera.</title>
        <authorList>
            <person name="Goeker M."/>
        </authorList>
    </citation>
    <scope>NUCLEOTIDE SEQUENCE [LARGE SCALE GENOMIC DNA]</scope>
    <source>
        <strain evidence="4 5">DSM 43850</strain>
    </source>
</reference>
<dbReference type="InterPro" id="IPR056729">
    <property type="entry name" value="GMPPB_C"/>
</dbReference>
<dbReference type="GO" id="GO:0019134">
    <property type="term" value="F:glucosamine-1-phosphate N-acetyltransferase activity"/>
    <property type="evidence" value="ECO:0007669"/>
    <property type="project" value="UniProtKB-EC"/>
</dbReference>
<dbReference type="Proteomes" id="UP000517916">
    <property type="component" value="Unassembled WGS sequence"/>
</dbReference>
<dbReference type="InterPro" id="IPR050065">
    <property type="entry name" value="GlmU-like"/>
</dbReference>
<dbReference type="EMBL" id="JACJID010000003">
    <property type="protein sequence ID" value="MBA8927247.1"/>
    <property type="molecule type" value="Genomic_DNA"/>
</dbReference>
<keyword evidence="5" id="KW-1185">Reference proteome</keyword>
<dbReference type="EC" id="2.3.1.157" evidence="4"/>
<evidence type="ECO:0000256" key="2">
    <source>
        <dbReference type="ARBA" id="ARBA00023315"/>
    </source>
</evidence>
<evidence type="ECO:0000313" key="4">
    <source>
        <dbReference type="EMBL" id="MBA8927247.1"/>
    </source>
</evidence>
<proteinExistence type="predicted"/>
<keyword evidence="2 4" id="KW-0012">Acyltransferase</keyword>
<evidence type="ECO:0000256" key="1">
    <source>
        <dbReference type="ARBA" id="ARBA00022679"/>
    </source>
</evidence>
<sequence length="243" mass="26082">MEHKLAPIAADGSGELIDEHLIEKLRIDYYFDIDRLPFKELFAGLETVLEIKPALVDWLDSVARRDVRGDVHPRAFVEGDVVVEEGAQIEAGAYVEGPAVICAGAVLRSNACIRDHVVIGPRSKIGHCTELTRSVLMADSMATHMAFIGDSVIGNNVNIGSSCVTTNLRVDRPVREPATAEIVLSIEGWTVPTRQTKFGAIIGDRTQLPALISTSPGTLIGPGTIVMPRGQLGGVLPAGTRVR</sequence>
<evidence type="ECO:0000313" key="5">
    <source>
        <dbReference type="Proteomes" id="UP000517916"/>
    </source>
</evidence>
<keyword evidence="4" id="KW-0548">Nucleotidyltransferase</keyword>
<dbReference type="GO" id="GO:0003977">
    <property type="term" value="F:UDP-N-acetylglucosamine diphosphorylase activity"/>
    <property type="evidence" value="ECO:0007669"/>
    <property type="project" value="UniProtKB-EC"/>
</dbReference>
<comment type="caution">
    <text evidence="4">The sequence shown here is derived from an EMBL/GenBank/DDBJ whole genome shotgun (WGS) entry which is preliminary data.</text>
</comment>
<name>A0ABR6BKT8_9PSEU</name>
<dbReference type="SUPFAM" id="SSF51161">
    <property type="entry name" value="Trimeric LpxA-like enzymes"/>
    <property type="match status" value="1"/>
</dbReference>
<organism evidence="4 5">
    <name type="scientific">Kutzneria viridogrisea</name>
    <dbReference type="NCBI Taxonomy" id="47990"/>
    <lineage>
        <taxon>Bacteria</taxon>
        <taxon>Bacillati</taxon>
        <taxon>Actinomycetota</taxon>
        <taxon>Actinomycetes</taxon>
        <taxon>Pseudonocardiales</taxon>
        <taxon>Pseudonocardiaceae</taxon>
        <taxon>Kutzneria</taxon>
    </lineage>
</organism>
<gene>
    <name evidence="4" type="ORF">BC739_004453</name>
</gene>
<dbReference type="RefSeq" id="WP_025355577.1">
    <property type="nucleotide sequence ID" value="NZ_BAAABQ010000057.1"/>
</dbReference>
<dbReference type="Gene3D" id="2.160.10.10">
    <property type="entry name" value="Hexapeptide repeat proteins"/>
    <property type="match status" value="1"/>
</dbReference>
<dbReference type="Pfam" id="PF25087">
    <property type="entry name" value="GMPPB_C"/>
    <property type="match status" value="1"/>
</dbReference>
<dbReference type="PANTHER" id="PTHR43584">
    <property type="entry name" value="NUCLEOTIDYL TRANSFERASE"/>
    <property type="match status" value="1"/>
</dbReference>